<dbReference type="PANTHER" id="PTHR16515:SF49">
    <property type="entry name" value="GASTRULA ZINC FINGER PROTEIN XLCGF49.1-LIKE-RELATED"/>
    <property type="match status" value="1"/>
</dbReference>
<feature type="domain" description="C2H2-type" evidence="9">
    <location>
        <begin position="17"/>
        <end position="39"/>
    </location>
</feature>
<feature type="domain" description="C2H2-type" evidence="9">
    <location>
        <begin position="240"/>
        <end position="267"/>
    </location>
</feature>
<dbReference type="SUPFAM" id="SSF57667">
    <property type="entry name" value="beta-beta-alpha zinc fingers"/>
    <property type="match status" value="2"/>
</dbReference>
<evidence type="ECO:0000256" key="2">
    <source>
        <dbReference type="ARBA" id="ARBA00022723"/>
    </source>
</evidence>
<dbReference type="EMBL" id="CP090893">
    <property type="protein sequence ID" value="ULU00896.1"/>
    <property type="molecule type" value="Genomic_DNA"/>
</dbReference>
<name>A0AAE9DC31_CAEBR</name>
<sequence>MDDSLALEVELKSPATVPCQNCDRAFSSIRSLQCHVKVHNEKILKCFYCENMFNRTDALFLHILDHISKGIHPCRTEGCDVVVESMLEGENHAITNHFTDGSVQLKCRECFETVTSFRKMLLHHTFKHGELKTYAEEMTEKQRKFLREKKNQSRKEKKSTTGVGSSTSAKEDDFEHEIAKSLVDGCLAENSQTEENDDENMILEQVQIALAGTTESNTKMIEKLSDVIAELFPRTSKEQYQCLHCMLGFTDAILWMTHLGYHDVENPFKCSGCGRQFEIAKLSFSTSHITHMETKIILNSSK</sequence>
<dbReference type="Gene3D" id="3.30.160.60">
    <property type="entry name" value="Classic Zinc Finger"/>
    <property type="match status" value="2"/>
</dbReference>
<comment type="subcellular location">
    <subcellularLocation>
        <location evidence="1">Nucleus</location>
    </subcellularLocation>
</comment>
<dbReference type="AlphaFoldDB" id="A0AAE9DC31"/>
<dbReference type="GO" id="GO:0005634">
    <property type="term" value="C:nucleus"/>
    <property type="evidence" value="ECO:0007669"/>
    <property type="project" value="UniProtKB-SubCell"/>
</dbReference>
<proteinExistence type="predicted"/>
<keyword evidence="3" id="KW-0677">Repeat</keyword>
<keyword evidence="5" id="KW-0862">Zinc</keyword>
<dbReference type="InterPro" id="IPR036236">
    <property type="entry name" value="Znf_C2H2_sf"/>
</dbReference>
<evidence type="ECO:0000256" key="4">
    <source>
        <dbReference type="ARBA" id="ARBA00022771"/>
    </source>
</evidence>
<accession>A0AAE9DC31</accession>
<dbReference type="PANTHER" id="PTHR16515">
    <property type="entry name" value="PR DOMAIN ZINC FINGER PROTEIN"/>
    <property type="match status" value="1"/>
</dbReference>
<evidence type="ECO:0000256" key="1">
    <source>
        <dbReference type="ARBA" id="ARBA00004123"/>
    </source>
</evidence>
<dbReference type="InterPro" id="IPR050331">
    <property type="entry name" value="Zinc_finger"/>
</dbReference>
<dbReference type="InterPro" id="IPR013087">
    <property type="entry name" value="Znf_C2H2_type"/>
</dbReference>
<dbReference type="SMART" id="SM00355">
    <property type="entry name" value="ZnF_C2H2"/>
    <property type="match status" value="5"/>
</dbReference>
<protein>
    <recommendedName>
        <fullName evidence="9">C2H2-type domain-containing protein</fullName>
    </recommendedName>
</protein>
<dbReference type="GO" id="GO:0008270">
    <property type="term" value="F:zinc ion binding"/>
    <property type="evidence" value="ECO:0007669"/>
    <property type="project" value="UniProtKB-KW"/>
</dbReference>
<feature type="region of interest" description="Disordered" evidence="8">
    <location>
        <begin position="145"/>
        <end position="172"/>
    </location>
</feature>
<dbReference type="PROSITE" id="PS00028">
    <property type="entry name" value="ZINC_FINGER_C2H2_1"/>
    <property type="match status" value="4"/>
</dbReference>
<evidence type="ECO:0000256" key="3">
    <source>
        <dbReference type="ARBA" id="ARBA00022737"/>
    </source>
</evidence>
<evidence type="ECO:0000256" key="7">
    <source>
        <dbReference type="PROSITE-ProRule" id="PRU00042"/>
    </source>
</evidence>
<gene>
    <name evidence="10" type="ORF">L3Y34_001366</name>
</gene>
<feature type="compositionally biased region" description="Basic and acidic residues" evidence="8">
    <location>
        <begin position="145"/>
        <end position="154"/>
    </location>
</feature>
<keyword evidence="4 7" id="KW-0863">Zinc-finger</keyword>
<dbReference type="PROSITE" id="PS50157">
    <property type="entry name" value="ZINC_FINGER_C2H2_2"/>
    <property type="match status" value="2"/>
</dbReference>
<keyword evidence="2" id="KW-0479">Metal-binding</keyword>
<evidence type="ECO:0000313" key="11">
    <source>
        <dbReference type="Proteomes" id="UP000827892"/>
    </source>
</evidence>
<dbReference type="Proteomes" id="UP000827892">
    <property type="component" value="Chromosome III"/>
</dbReference>
<evidence type="ECO:0000256" key="6">
    <source>
        <dbReference type="ARBA" id="ARBA00023242"/>
    </source>
</evidence>
<reference evidence="10 11" key="1">
    <citation type="submission" date="2022-05" db="EMBL/GenBank/DDBJ databases">
        <title>Chromosome-level reference genomes for two strains of Caenorhabditis briggsae: an improved platform for comparative genomics.</title>
        <authorList>
            <person name="Stevens L."/>
            <person name="Andersen E.C."/>
        </authorList>
    </citation>
    <scope>NUCLEOTIDE SEQUENCE [LARGE SCALE GENOMIC DNA]</scope>
    <source>
        <strain evidence="10">QX1410_ONT</strain>
        <tissue evidence="10">Whole-organism</tissue>
    </source>
</reference>
<organism evidence="10 11">
    <name type="scientific">Caenorhabditis briggsae</name>
    <dbReference type="NCBI Taxonomy" id="6238"/>
    <lineage>
        <taxon>Eukaryota</taxon>
        <taxon>Metazoa</taxon>
        <taxon>Ecdysozoa</taxon>
        <taxon>Nematoda</taxon>
        <taxon>Chromadorea</taxon>
        <taxon>Rhabditida</taxon>
        <taxon>Rhabditina</taxon>
        <taxon>Rhabditomorpha</taxon>
        <taxon>Rhabditoidea</taxon>
        <taxon>Rhabditidae</taxon>
        <taxon>Peloderinae</taxon>
        <taxon>Caenorhabditis</taxon>
    </lineage>
</organism>
<evidence type="ECO:0000313" key="10">
    <source>
        <dbReference type="EMBL" id="ULU00896.1"/>
    </source>
</evidence>
<evidence type="ECO:0000256" key="5">
    <source>
        <dbReference type="ARBA" id="ARBA00022833"/>
    </source>
</evidence>
<keyword evidence="6" id="KW-0539">Nucleus</keyword>
<evidence type="ECO:0000259" key="9">
    <source>
        <dbReference type="PROSITE" id="PS50157"/>
    </source>
</evidence>
<evidence type="ECO:0000256" key="8">
    <source>
        <dbReference type="SAM" id="MobiDB-lite"/>
    </source>
</evidence>